<dbReference type="AlphaFoldDB" id="A0AAD5LP72"/>
<keyword evidence="2" id="KW-0677">Repeat</keyword>
<proteinExistence type="predicted"/>
<dbReference type="GO" id="GO:0006508">
    <property type="term" value="P:proteolysis"/>
    <property type="evidence" value="ECO:0007669"/>
    <property type="project" value="InterPro"/>
</dbReference>
<dbReference type="SMART" id="SM00223">
    <property type="entry name" value="APPLE"/>
    <property type="match status" value="1"/>
</dbReference>
<dbReference type="Gene3D" id="3.50.4.10">
    <property type="entry name" value="Hepatocyte Growth Factor"/>
    <property type="match status" value="1"/>
</dbReference>
<dbReference type="Proteomes" id="UP001209570">
    <property type="component" value="Unassembled WGS sequence"/>
</dbReference>
<dbReference type="PANTHER" id="PTHR33946">
    <property type="match status" value="1"/>
</dbReference>
<evidence type="ECO:0000256" key="3">
    <source>
        <dbReference type="ARBA" id="ARBA00023157"/>
    </source>
</evidence>
<accession>A0AAD5LP72</accession>
<dbReference type="PROSITE" id="PS50948">
    <property type="entry name" value="PAN"/>
    <property type="match status" value="1"/>
</dbReference>
<dbReference type="InterPro" id="IPR003609">
    <property type="entry name" value="Pan_app"/>
</dbReference>
<comment type="caution">
    <text evidence="5">The sequence shown here is derived from an EMBL/GenBank/DDBJ whole genome shotgun (WGS) entry which is preliminary data.</text>
</comment>
<keyword evidence="1" id="KW-0732">Signal</keyword>
<dbReference type="GO" id="GO:0030248">
    <property type="term" value="F:cellulose binding"/>
    <property type="evidence" value="ECO:0007669"/>
    <property type="project" value="InterPro"/>
</dbReference>
<dbReference type="GO" id="GO:0005975">
    <property type="term" value="P:carbohydrate metabolic process"/>
    <property type="evidence" value="ECO:0007669"/>
    <property type="project" value="InterPro"/>
</dbReference>
<evidence type="ECO:0000256" key="2">
    <source>
        <dbReference type="ARBA" id="ARBA00022737"/>
    </source>
</evidence>
<name>A0AAD5LP72_PYTIN</name>
<evidence type="ECO:0000259" key="4">
    <source>
        <dbReference type="PROSITE" id="PS50948"/>
    </source>
</evidence>
<sequence length="114" mass="12527">MYNACAGVPGAPHCCPDGAYCQPWNPGYSQCIPKPDAAKCPTVLENVDFFGDNIDVKYGLQPGQCCDACAQNADCRYYSFVNYNPDGKTACYLKKTFKEKRVKEGVVSGMRYAD</sequence>
<keyword evidence="3" id="KW-1015">Disulfide bond</keyword>
<dbReference type="CDD" id="cd01100">
    <property type="entry name" value="APPLE_Factor_XI_like"/>
    <property type="match status" value="1"/>
</dbReference>
<keyword evidence="6" id="KW-1185">Reference proteome</keyword>
<evidence type="ECO:0000313" key="6">
    <source>
        <dbReference type="Proteomes" id="UP001209570"/>
    </source>
</evidence>
<gene>
    <name evidence="5" type="ORF">P43SY_010357</name>
</gene>
<dbReference type="Pfam" id="PF14295">
    <property type="entry name" value="PAN_4"/>
    <property type="match status" value="1"/>
</dbReference>
<dbReference type="EMBL" id="JAKCXM010005151">
    <property type="protein sequence ID" value="KAJ0389041.1"/>
    <property type="molecule type" value="Genomic_DNA"/>
</dbReference>
<evidence type="ECO:0000256" key="1">
    <source>
        <dbReference type="ARBA" id="ARBA00022729"/>
    </source>
</evidence>
<organism evidence="5 6">
    <name type="scientific">Pythium insidiosum</name>
    <name type="common">Pythiosis disease agent</name>
    <dbReference type="NCBI Taxonomy" id="114742"/>
    <lineage>
        <taxon>Eukaryota</taxon>
        <taxon>Sar</taxon>
        <taxon>Stramenopiles</taxon>
        <taxon>Oomycota</taxon>
        <taxon>Peronosporomycetes</taxon>
        <taxon>Pythiales</taxon>
        <taxon>Pythiaceae</taxon>
        <taxon>Pythium</taxon>
    </lineage>
</organism>
<protein>
    <recommendedName>
        <fullName evidence="4">Apple domain-containing protein</fullName>
    </recommendedName>
</protein>
<dbReference type="GO" id="GO:0005576">
    <property type="term" value="C:extracellular region"/>
    <property type="evidence" value="ECO:0007669"/>
    <property type="project" value="InterPro"/>
</dbReference>
<dbReference type="SMART" id="SM00236">
    <property type="entry name" value="fCBD"/>
    <property type="match status" value="1"/>
</dbReference>
<feature type="domain" description="Apple" evidence="4">
    <location>
        <begin position="40"/>
        <end position="114"/>
    </location>
</feature>
<reference evidence="5" key="1">
    <citation type="submission" date="2021-12" db="EMBL/GenBank/DDBJ databases">
        <title>Prjna785345.</title>
        <authorList>
            <person name="Rujirawat T."/>
            <person name="Krajaejun T."/>
        </authorList>
    </citation>
    <scope>NUCLEOTIDE SEQUENCE</scope>
    <source>
        <strain evidence="5">Pi057C3</strain>
    </source>
</reference>
<dbReference type="InterPro" id="IPR000177">
    <property type="entry name" value="Apple"/>
</dbReference>
<dbReference type="PANTHER" id="PTHR33946:SF4">
    <property type="entry name" value="COAGULATION FACTOR XI"/>
    <property type="match status" value="1"/>
</dbReference>
<dbReference type="InterPro" id="IPR000254">
    <property type="entry name" value="CBD"/>
</dbReference>
<evidence type="ECO:0000313" key="5">
    <source>
        <dbReference type="EMBL" id="KAJ0389041.1"/>
    </source>
</evidence>